<keyword evidence="2" id="KW-1185">Reference proteome</keyword>
<name>A0A3S5AEG7_9PLAT</name>
<dbReference type="Proteomes" id="UP000784294">
    <property type="component" value="Unassembled WGS sequence"/>
</dbReference>
<dbReference type="AlphaFoldDB" id="A0A3S5AEG7"/>
<accession>A0A3S5AEG7</accession>
<proteinExistence type="predicted"/>
<evidence type="ECO:0000313" key="2">
    <source>
        <dbReference type="Proteomes" id="UP000784294"/>
    </source>
</evidence>
<comment type="caution">
    <text evidence="1">The sequence shown here is derived from an EMBL/GenBank/DDBJ whole genome shotgun (WGS) entry which is preliminary data.</text>
</comment>
<gene>
    <name evidence="1" type="ORF">PXEA_LOCUS20631</name>
</gene>
<organism evidence="1 2">
    <name type="scientific">Protopolystoma xenopodis</name>
    <dbReference type="NCBI Taxonomy" id="117903"/>
    <lineage>
        <taxon>Eukaryota</taxon>
        <taxon>Metazoa</taxon>
        <taxon>Spiralia</taxon>
        <taxon>Lophotrochozoa</taxon>
        <taxon>Platyhelminthes</taxon>
        <taxon>Monogenea</taxon>
        <taxon>Polyopisthocotylea</taxon>
        <taxon>Polystomatidea</taxon>
        <taxon>Polystomatidae</taxon>
        <taxon>Protopolystoma</taxon>
    </lineage>
</organism>
<dbReference type="EMBL" id="CAAALY010085559">
    <property type="protein sequence ID" value="VEL27191.1"/>
    <property type="molecule type" value="Genomic_DNA"/>
</dbReference>
<reference evidence="1" key="1">
    <citation type="submission" date="2018-11" db="EMBL/GenBank/DDBJ databases">
        <authorList>
            <consortium name="Pathogen Informatics"/>
        </authorList>
    </citation>
    <scope>NUCLEOTIDE SEQUENCE</scope>
</reference>
<evidence type="ECO:0000313" key="1">
    <source>
        <dbReference type="EMBL" id="VEL27191.1"/>
    </source>
</evidence>
<sequence>MLVVPGCAALRDRLLGYFMRAPIAGIATVHCSFWRKSSFNPRHFSVRVPISSVSVPLFIDPTFTNLSR</sequence>
<protein>
    <submittedName>
        <fullName evidence="1">Uncharacterized protein</fullName>
    </submittedName>
</protein>